<dbReference type="OrthoDB" id="3478628at2"/>
<dbReference type="eggNOG" id="COG3920">
    <property type="taxonomic scope" value="Bacteria"/>
</dbReference>
<dbReference type="SUPFAM" id="SSF55874">
    <property type="entry name" value="ATPase domain of HSP90 chaperone/DNA topoisomerase II/histidine kinase"/>
    <property type="match status" value="1"/>
</dbReference>
<dbReference type="Gene3D" id="3.30.565.10">
    <property type="entry name" value="Histidine kinase-like ATPase, C-terminal domain"/>
    <property type="match status" value="1"/>
</dbReference>
<dbReference type="AlphaFoldDB" id="I0V4V0"/>
<evidence type="ECO:0000313" key="4">
    <source>
        <dbReference type="Proteomes" id="UP000004691"/>
    </source>
</evidence>
<sequence>MNGRRAGVPHATPLVDVRLSVDRDIPTQARRAAGAVLGDIEPNTRYNFLLIVSELVANAVLHSRSPKWLRVLRRGSVLRAEVHDGSREPPLVLAPSPYRAHGRGMFLVDSFADDWGVETNPAGKIVWAEVNAPLRGDREG</sequence>
<dbReference type="Proteomes" id="UP000004691">
    <property type="component" value="Unassembled WGS sequence"/>
</dbReference>
<evidence type="ECO:0000256" key="1">
    <source>
        <dbReference type="ARBA" id="ARBA00022527"/>
    </source>
</evidence>
<dbReference type="InterPro" id="IPR003594">
    <property type="entry name" value="HATPase_dom"/>
</dbReference>
<dbReference type="EMBL" id="JH636049">
    <property type="protein sequence ID" value="EID55153.1"/>
    <property type="molecule type" value="Genomic_DNA"/>
</dbReference>
<keyword evidence="1" id="KW-0418">Kinase</keyword>
<proteinExistence type="predicted"/>
<organism evidence="3 4">
    <name type="scientific">Saccharomonospora xinjiangensis XJ-54</name>
    <dbReference type="NCBI Taxonomy" id="882086"/>
    <lineage>
        <taxon>Bacteria</taxon>
        <taxon>Bacillati</taxon>
        <taxon>Actinomycetota</taxon>
        <taxon>Actinomycetes</taxon>
        <taxon>Pseudonocardiales</taxon>
        <taxon>Pseudonocardiaceae</taxon>
        <taxon>Saccharomonospora</taxon>
    </lineage>
</organism>
<feature type="domain" description="Histidine kinase/HSP90-like ATPase" evidence="2">
    <location>
        <begin position="28"/>
        <end position="128"/>
    </location>
</feature>
<keyword evidence="1" id="KW-0808">Transferase</keyword>
<reference evidence="3 4" key="1">
    <citation type="submission" date="2012-01" db="EMBL/GenBank/DDBJ databases">
        <title>Improved High-Quality Draft sequence of Saccharomonospora xinjiangensis XJ-54.</title>
        <authorList>
            <consortium name="US DOE Joint Genome Institute"/>
            <person name="Lucas S."/>
            <person name="Han J."/>
            <person name="Lapidus A."/>
            <person name="Cheng J.-F."/>
            <person name="Goodwin L."/>
            <person name="Pitluck S."/>
            <person name="Peters L."/>
            <person name="Mikhailova N."/>
            <person name="Teshima H."/>
            <person name="Detter J.C."/>
            <person name="Han C."/>
            <person name="Tapia R."/>
            <person name="Land M."/>
            <person name="Hauser L."/>
            <person name="Kyrpides N."/>
            <person name="Ivanova N."/>
            <person name="Pagani I."/>
            <person name="Brambilla E.-M."/>
            <person name="Klenk H.-P."/>
            <person name="Woyke T."/>
        </authorList>
    </citation>
    <scope>NUCLEOTIDE SEQUENCE [LARGE SCALE GENOMIC DNA]</scope>
    <source>
        <strain evidence="3 4">XJ-54</strain>
    </source>
</reference>
<dbReference type="GO" id="GO:0004674">
    <property type="term" value="F:protein serine/threonine kinase activity"/>
    <property type="evidence" value="ECO:0007669"/>
    <property type="project" value="UniProtKB-KW"/>
</dbReference>
<evidence type="ECO:0000259" key="2">
    <source>
        <dbReference type="Pfam" id="PF13581"/>
    </source>
</evidence>
<evidence type="ECO:0000313" key="3">
    <source>
        <dbReference type="EMBL" id="EID55153.1"/>
    </source>
</evidence>
<keyword evidence="1" id="KW-0723">Serine/threonine-protein kinase</keyword>
<dbReference type="PANTHER" id="PTHR35526:SF3">
    <property type="entry name" value="ANTI-SIGMA-F FACTOR RSBW"/>
    <property type="match status" value="1"/>
</dbReference>
<gene>
    <name evidence="3" type="ORF">SacxiDRAFT_2941</name>
</gene>
<name>I0V4V0_9PSEU</name>
<keyword evidence="4" id="KW-1185">Reference proteome</keyword>
<dbReference type="HOGENOM" id="CLU_090336_4_4_11"/>
<dbReference type="CDD" id="cd16936">
    <property type="entry name" value="HATPase_RsbW-like"/>
    <property type="match status" value="1"/>
</dbReference>
<dbReference type="Pfam" id="PF13581">
    <property type="entry name" value="HATPase_c_2"/>
    <property type="match status" value="1"/>
</dbReference>
<dbReference type="InterPro" id="IPR050267">
    <property type="entry name" value="Anti-sigma-factor_SerPK"/>
</dbReference>
<dbReference type="RefSeq" id="WP_006239298.1">
    <property type="nucleotide sequence ID" value="NZ_JH636049.1"/>
</dbReference>
<dbReference type="PANTHER" id="PTHR35526">
    <property type="entry name" value="ANTI-SIGMA-F FACTOR RSBW-RELATED"/>
    <property type="match status" value="1"/>
</dbReference>
<protein>
    <recommendedName>
        <fullName evidence="2">Histidine kinase/HSP90-like ATPase domain-containing protein</fullName>
    </recommendedName>
</protein>
<dbReference type="InterPro" id="IPR036890">
    <property type="entry name" value="HATPase_C_sf"/>
</dbReference>
<accession>I0V4V0</accession>
<dbReference type="STRING" id="882086.SacxiDRAFT_2941"/>